<proteinExistence type="predicted"/>
<name>A0A3A9Z0H4_9ACTN</name>
<dbReference type="InterPro" id="IPR046198">
    <property type="entry name" value="DUF6230"/>
</dbReference>
<sequence>MESQARGGTRWRRFGLVMVPSVAATAAIGVALAQGALAASLSISGQEFKVHVDRLVGEGFAQYGTVIAPSGEGHVAAAVSAFDHADLYNLCQSVVVPVPLFGDVTLVINAGSDEENPAEADNLFIDVAQLDADATFSNVNIGVDTADVSGGAPSDWYHGAPGTFAQNADSVVLTDVEQTAWATTAGTFKLSDLSLRLYNGGHECF</sequence>
<dbReference type="Proteomes" id="UP000272474">
    <property type="component" value="Unassembled WGS sequence"/>
</dbReference>
<evidence type="ECO:0000313" key="2">
    <source>
        <dbReference type="Proteomes" id="UP000272474"/>
    </source>
</evidence>
<reference evidence="1 2" key="1">
    <citation type="journal article" date="2014" name="Int. J. Syst. Evol. Microbiol.">
        <title>Streptomyces hoynatensis sp. nov., isolated from deep marine sediment.</title>
        <authorList>
            <person name="Veyisoglu A."/>
            <person name="Sahin N."/>
        </authorList>
    </citation>
    <scope>NUCLEOTIDE SEQUENCE [LARGE SCALE GENOMIC DNA]</scope>
    <source>
        <strain evidence="1 2">KCTC 29097</strain>
    </source>
</reference>
<organism evidence="1 2">
    <name type="scientific">Streptomyces hoynatensis</name>
    <dbReference type="NCBI Taxonomy" id="1141874"/>
    <lineage>
        <taxon>Bacteria</taxon>
        <taxon>Bacillati</taxon>
        <taxon>Actinomycetota</taxon>
        <taxon>Actinomycetes</taxon>
        <taxon>Kitasatosporales</taxon>
        <taxon>Streptomycetaceae</taxon>
        <taxon>Streptomyces</taxon>
    </lineage>
</organism>
<dbReference type="OrthoDB" id="4238587at2"/>
<dbReference type="AlphaFoldDB" id="A0A3A9Z0H4"/>
<accession>A0A3A9Z0H4</accession>
<dbReference type="Pfam" id="PF19741">
    <property type="entry name" value="DUF6230"/>
    <property type="match status" value="1"/>
</dbReference>
<gene>
    <name evidence="1" type="ORF">D7294_17545</name>
</gene>
<dbReference type="RefSeq" id="WP_120680757.1">
    <property type="nucleotide sequence ID" value="NZ_RBAL01000009.1"/>
</dbReference>
<comment type="caution">
    <text evidence="1">The sequence shown here is derived from an EMBL/GenBank/DDBJ whole genome shotgun (WGS) entry which is preliminary data.</text>
</comment>
<evidence type="ECO:0000313" key="1">
    <source>
        <dbReference type="EMBL" id="RKN40877.1"/>
    </source>
</evidence>
<dbReference type="EMBL" id="RBAL01000009">
    <property type="protein sequence ID" value="RKN40877.1"/>
    <property type="molecule type" value="Genomic_DNA"/>
</dbReference>
<keyword evidence="2" id="KW-1185">Reference proteome</keyword>
<protein>
    <submittedName>
        <fullName evidence="1">Cholesterol esterase</fullName>
    </submittedName>
</protein>